<dbReference type="Proteomes" id="UP000053424">
    <property type="component" value="Unassembled WGS sequence"/>
</dbReference>
<evidence type="ECO:0000313" key="1">
    <source>
        <dbReference type="EMBL" id="KIM39734.1"/>
    </source>
</evidence>
<dbReference type="AlphaFoldDB" id="A0A0C3C656"/>
<dbReference type="STRING" id="686832.A0A0C3C656"/>
<organism evidence="1 2">
    <name type="scientific">Hebeloma cylindrosporum</name>
    <dbReference type="NCBI Taxonomy" id="76867"/>
    <lineage>
        <taxon>Eukaryota</taxon>
        <taxon>Fungi</taxon>
        <taxon>Dikarya</taxon>
        <taxon>Basidiomycota</taxon>
        <taxon>Agaricomycotina</taxon>
        <taxon>Agaricomycetes</taxon>
        <taxon>Agaricomycetidae</taxon>
        <taxon>Agaricales</taxon>
        <taxon>Agaricineae</taxon>
        <taxon>Hymenogastraceae</taxon>
        <taxon>Hebeloma</taxon>
    </lineage>
</organism>
<dbReference type="HOGENOM" id="CLU_063486_0_0_1"/>
<dbReference type="InterPro" id="IPR036770">
    <property type="entry name" value="Ankyrin_rpt-contain_sf"/>
</dbReference>
<protein>
    <submittedName>
        <fullName evidence="1">Uncharacterized protein</fullName>
    </submittedName>
</protein>
<dbReference type="EMBL" id="KN831784">
    <property type="protein sequence ID" value="KIM39734.1"/>
    <property type="molecule type" value="Genomic_DNA"/>
</dbReference>
<dbReference type="SUPFAM" id="SSF48403">
    <property type="entry name" value="Ankyrin repeat"/>
    <property type="match status" value="1"/>
</dbReference>
<dbReference type="OrthoDB" id="539213at2759"/>
<evidence type="ECO:0000313" key="2">
    <source>
        <dbReference type="Proteomes" id="UP000053424"/>
    </source>
</evidence>
<proteinExistence type="predicted"/>
<accession>A0A0C3C656</accession>
<reference evidence="2" key="2">
    <citation type="submission" date="2015-01" db="EMBL/GenBank/DDBJ databases">
        <title>Evolutionary Origins and Diversification of the Mycorrhizal Mutualists.</title>
        <authorList>
            <consortium name="DOE Joint Genome Institute"/>
            <consortium name="Mycorrhizal Genomics Consortium"/>
            <person name="Kohler A."/>
            <person name="Kuo A."/>
            <person name="Nagy L.G."/>
            <person name="Floudas D."/>
            <person name="Copeland A."/>
            <person name="Barry K.W."/>
            <person name="Cichocki N."/>
            <person name="Veneault-Fourrey C."/>
            <person name="LaButti K."/>
            <person name="Lindquist E.A."/>
            <person name="Lipzen A."/>
            <person name="Lundell T."/>
            <person name="Morin E."/>
            <person name="Murat C."/>
            <person name="Riley R."/>
            <person name="Ohm R."/>
            <person name="Sun H."/>
            <person name="Tunlid A."/>
            <person name="Henrissat B."/>
            <person name="Grigoriev I.V."/>
            <person name="Hibbett D.S."/>
            <person name="Martin F."/>
        </authorList>
    </citation>
    <scope>NUCLEOTIDE SEQUENCE [LARGE SCALE GENOMIC DNA]</scope>
    <source>
        <strain evidence="2">h7</strain>
    </source>
</reference>
<sequence length="257" mass="29414">MSIERSAVNYSLPVELLYELELYALSEHFPLVSHHFYHVFKLASPFFQAKYIIGRALDEGAAAPSSIYTKALRYPICNQLVLEAIRSILKTLGLVPDDLPIQLPRRLFRAPEPQTAEWSDDDHPLPLLRYLYHTPEIPTVNTNANDGYALTRAVHAKFTPLVRFLLEHRASPECHDSLAVKVAIRQKNIDMVKLLVERPNPKKGRIKAKRRKLEDRVVLDSSLLRIAVMSGAKDVVEYLYREKGVLPDMQTLTKMEF</sequence>
<reference evidence="1 2" key="1">
    <citation type="submission" date="2014-04" db="EMBL/GenBank/DDBJ databases">
        <authorList>
            <consortium name="DOE Joint Genome Institute"/>
            <person name="Kuo A."/>
            <person name="Gay G."/>
            <person name="Dore J."/>
            <person name="Kohler A."/>
            <person name="Nagy L.G."/>
            <person name="Floudas D."/>
            <person name="Copeland A."/>
            <person name="Barry K.W."/>
            <person name="Cichocki N."/>
            <person name="Veneault-Fourrey C."/>
            <person name="LaButti K."/>
            <person name="Lindquist E.A."/>
            <person name="Lipzen A."/>
            <person name="Lundell T."/>
            <person name="Morin E."/>
            <person name="Murat C."/>
            <person name="Sun H."/>
            <person name="Tunlid A."/>
            <person name="Henrissat B."/>
            <person name="Grigoriev I.V."/>
            <person name="Hibbett D.S."/>
            <person name="Martin F."/>
            <person name="Nordberg H.P."/>
            <person name="Cantor M.N."/>
            <person name="Hua S.X."/>
        </authorList>
    </citation>
    <scope>NUCLEOTIDE SEQUENCE [LARGE SCALE GENOMIC DNA]</scope>
    <source>
        <strain evidence="2">h7</strain>
    </source>
</reference>
<name>A0A0C3C656_HEBCY</name>
<gene>
    <name evidence="1" type="ORF">M413DRAFT_11867</name>
</gene>
<keyword evidence="2" id="KW-1185">Reference proteome</keyword>
<dbReference type="Gene3D" id="1.25.40.20">
    <property type="entry name" value="Ankyrin repeat-containing domain"/>
    <property type="match status" value="1"/>
</dbReference>